<organism evidence="1">
    <name type="scientific">viral metagenome</name>
    <dbReference type="NCBI Taxonomy" id="1070528"/>
    <lineage>
        <taxon>unclassified sequences</taxon>
        <taxon>metagenomes</taxon>
        <taxon>organismal metagenomes</taxon>
    </lineage>
</organism>
<reference evidence="1" key="1">
    <citation type="submission" date="2020-03" db="EMBL/GenBank/DDBJ databases">
        <title>The deep terrestrial virosphere.</title>
        <authorList>
            <person name="Holmfeldt K."/>
            <person name="Nilsson E."/>
            <person name="Simone D."/>
            <person name="Lopez-Fernandez M."/>
            <person name="Wu X."/>
            <person name="de Brujin I."/>
            <person name="Lundin D."/>
            <person name="Andersson A."/>
            <person name="Bertilsson S."/>
            <person name="Dopson M."/>
        </authorList>
    </citation>
    <scope>NUCLEOTIDE SEQUENCE</scope>
    <source>
        <strain evidence="1">MM415B02086</strain>
    </source>
</reference>
<gene>
    <name evidence="1" type="ORF">MM415B02086_0008</name>
</gene>
<sequence>MDKIIGGRIKMSKIKDIIDLRERMADKGQIPSEYQRHLDTLRSLDILVDTLQDVALAMKRDYEGDDDFKLPTIPRDNKFTKEMWGA</sequence>
<dbReference type="EMBL" id="MT142632">
    <property type="protein sequence ID" value="QJA86384.1"/>
    <property type="molecule type" value="Genomic_DNA"/>
</dbReference>
<proteinExistence type="predicted"/>
<name>A0A6M3KY73_9ZZZZ</name>
<dbReference type="AlphaFoldDB" id="A0A6M3KY73"/>
<protein>
    <submittedName>
        <fullName evidence="1">Uncharacterized protein</fullName>
    </submittedName>
</protein>
<evidence type="ECO:0000313" key="1">
    <source>
        <dbReference type="EMBL" id="QJA86384.1"/>
    </source>
</evidence>
<accession>A0A6M3KY73</accession>